<dbReference type="NCBIfam" id="TIGR00188">
    <property type="entry name" value="rnpA"/>
    <property type="match status" value="1"/>
</dbReference>
<comment type="function">
    <text evidence="6">RNaseP catalyzes the removal of the 5'-leader sequence from pre-tRNA to produce the mature 5'-terminus. It can also cleave other RNA substrates such as 4.5S RNA. The protein component plays an auxiliary but essential role in vivo by binding to the 5'-leader sequence and broadening the substrate specificity of the ribozyme.</text>
</comment>
<protein>
    <recommendedName>
        <fullName evidence="6 7">Ribonuclease P protein component</fullName>
        <shortName evidence="6">RNase P protein</shortName>
        <shortName evidence="6">RNaseP protein</shortName>
        <ecNumber evidence="6 7">3.1.26.5</ecNumber>
    </recommendedName>
    <alternativeName>
        <fullName evidence="6">Protein C5</fullName>
    </alternativeName>
</protein>
<dbReference type="InterPro" id="IPR000100">
    <property type="entry name" value="RNase_P"/>
</dbReference>
<dbReference type="PANTHER" id="PTHR33992">
    <property type="entry name" value="RIBONUCLEASE P PROTEIN COMPONENT"/>
    <property type="match status" value="1"/>
</dbReference>
<dbReference type="GO" id="GO:0042781">
    <property type="term" value="F:3'-tRNA processing endoribonuclease activity"/>
    <property type="evidence" value="ECO:0007669"/>
    <property type="project" value="TreeGrafter"/>
</dbReference>
<evidence type="ECO:0000313" key="8">
    <source>
        <dbReference type="EMBL" id="KKU33304.1"/>
    </source>
</evidence>
<gene>
    <name evidence="6" type="primary">rnpA</name>
    <name evidence="8" type="ORF">UX47_C0005G0106</name>
</gene>
<proteinExistence type="inferred from homology"/>
<dbReference type="EMBL" id="LCMI01000005">
    <property type="protein sequence ID" value="KKU33304.1"/>
    <property type="molecule type" value="Genomic_DNA"/>
</dbReference>
<keyword evidence="4 6" id="KW-0378">Hydrolase</keyword>
<evidence type="ECO:0000256" key="5">
    <source>
        <dbReference type="ARBA" id="ARBA00022884"/>
    </source>
</evidence>
<comment type="similarity">
    <text evidence="6">Belongs to the RnpA family.</text>
</comment>
<evidence type="ECO:0000256" key="4">
    <source>
        <dbReference type="ARBA" id="ARBA00022801"/>
    </source>
</evidence>
<dbReference type="EC" id="3.1.26.5" evidence="6 7"/>
<name>A0A0G1PKF5_9BACT</name>
<dbReference type="AlphaFoldDB" id="A0A0G1PKF5"/>
<keyword evidence="3 6" id="KW-0255">Endonuclease</keyword>
<evidence type="ECO:0000313" key="9">
    <source>
        <dbReference type="Proteomes" id="UP000034794"/>
    </source>
</evidence>
<keyword evidence="5 6" id="KW-0694">RNA-binding</keyword>
<dbReference type="InterPro" id="IPR020568">
    <property type="entry name" value="Ribosomal_Su5_D2-typ_SF"/>
</dbReference>
<evidence type="ECO:0000256" key="1">
    <source>
        <dbReference type="ARBA" id="ARBA00022694"/>
    </source>
</evidence>
<dbReference type="Proteomes" id="UP000034794">
    <property type="component" value="Unassembled WGS sequence"/>
</dbReference>
<evidence type="ECO:0000256" key="2">
    <source>
        <dbReference type="ARBA" id="ARBA00022722"/>
    </source>
</evidence>
<evidence type="ECO:0000256" key="6">
    <source>
        <dbReference type="HAMAP-Rule" id="MF_00227"/>
    </source>
</evidence>
<organism evidence="8 9">
    <name type="scientific">Candidatus Collierbacteria bacterium GW2011_GWA2_46_26</name>
    <dbReference type="NCBI Taxonomy" id="1618381"/>
    <lineage>
        <taxon>Bacteria</taxon>
        <taxon>Candidatus Collieribacteriota</taxon>
    </lineage>
</organism>
<evidence type="ECO:0000256" key="3">
    <source>
        <dbReference type="ARBA" id="ARBA00022759"/>
    </source>
</evidence>
<dbReference type="Gene3D" id="3.30.230.10">
    <property type="match status" value="1"/>
</dbReference>
<comment type="subunit">
    <text evidence="6">Consists of a catalytic RNA component (M1 or rnpB) and a protein subunit.</text>
</comment>
<comment type="catalytic activity">
    <reaction evidence="6">
        <text>Endonucleolytic cleavage of RNA, removing 5'-extranucleotides from tRNA precursor.</text>
        <dbReference type="EC" id="3.1.26.5"/>
    </reaction>
</comment>
<dbReference type="GO" id="GO:0030677">
    <property type="term" value="C:ribonuclease P complex"/>
    <property type="evidence" value="ECO:0007669"/>
    <property type="project" value="TreeGrafter"/>
</dbReference>
<dbReference type="PATRIC" id="fig|1618381.3.peg.594"/>
<dbReference type="SUPFAM" id="SSF54211">
    <property type="entry name" value="Ribosomal protein S5 domain 2-like"/>
    <property type="match status" value="1"/>
</dbReference>
<evidence type="ECO:0000256" key="7">
    <source>
        <dbReference type="NCBIfam" id="TIGR00188"/>
    </source>
</evidence>
<reference evidence="8 9" key="1">
    <citation type="journal article" date="2015" name="Nature">
        <title>rRNA introns, odd ribosomes, and small enigmatic genomes across a large radiation of phyla.</title>
        <authorList>
            <person name="Brown C.T."/>
            <person name="Hug L.A."/>
            <person name="Thomas B.C."/>
            <person name="Sharon I."/>
            <person name="Castelle C.J."/>
            <person name="Singh A."/>
            <person name="Wilkins M.J."/>
            <person name="Williams K.H."/>
            <person name="Banfield J.F."/>
        </authorList>
    </citation>
    <scope>NUCLEOTIDE SEQUENCE [LARGE SCALE GENOMIC DNA]</scope>
</reference>
<dbReference type="PANTHER" id="PTHR33992:SF1">
    <property type="entry name" value="RIBONUCLEASE P PROTEIN COMPONENT"/>
    <property type="match status" value="1"/>
</dbReference>
<keyword evidence="1 6" id="KW-0819">tRNA processing</keyword>
<comment type="caution">
    <text evidence="8">The sequence shown here is derived from an EMBL/GenBank/DDBJ whole genome shotgun (WGS) entry which is preliminary data.</text>
</comment>
<keyword evidence="2 6" id="KW-0540">Nuclease</keyword>
<sequence>MPLPAINRLPLRKERDRLTREGKSFHTRHFTLVTAPIPVIPISSSLRGGKADVAISLHQVPRFSILLSKKTARLAVDRNQIKRVTSALLAELHSQFPSADYLVIPKRSVLNTPHSDLLSDLSSLLPKLK</sequence>
<dbReference type="InterPro" id="IPR014721">
    <property type="entry name" value="Ribsml_uS5_D2-typ_fold_subgr"/>
</dbReference>
<dbReference type="GO" id="GO:0004526">
    <property type="term" value="F:ribonuclease P activity"/>
    <property type="evidence" value="ECO:0007669"/>
    <property type="project" value="UniProtKB-UniRule"/>
</dbReference>
<dbReference type="Pfam" id="PF00825">
    <property type="entry name" value="Ribonuclease_P"/>
    <property type="match status" value="1"/>
</dbReference>
<dbReference type="GO" id="GO:0001682">
    <property type="term" value="P:tRNA 5'-leader removal"/>
    <property type="evidence" value="ECO:0007669"/>
    <property type="project" value="UniProtKB-UniRule"/>
</dbReference>
<dbReference type="GO" id="GO:0000049">
    <property type="term" value="F:tRNA binding"/>
    <property type="evidence" value="ECO:0007669"/>
    <property type="project" value="UniProtKB-UniRule"/>
</dbReference>
<accession>A0A0G1PKF5</accession>
<dbReference type="HAMAP" id="MF_00227">
    <property type="entry name" value="RNase_P"/>
    <property type="match status" value="1"/>
</dbReference>